<reference evidence="1 2" key="1">
    <citation type="journal article" date="2022" name="bioRxiv">
        <title>Ecology and evolution of chlamydial symbionts of arthropods.</title>
        <authorList>
            <person name="Halter T."/>
            <person name="Koestlbacher S."/>
            <person name="Collingro A."/>
            <person name="Sixt B.S."/>
            <person name="Toenshoff E.R."/>
            <person name="Hendrickx F."/>
            <person name="Kostanjsek R."/>
            <person name="Horn M."/>
        </authorList>
    </citation>
    <scope>NUCLEOTIDE SEQUENCE [LARGE SCALE GENOMIC DNA]</scope>
    <source>
        <strain evidence="1">W744xW776</strain>
    </source>
</reference>
<evidence type="ECO:0000313" key="2">
    <source>
        <dbReference type="Proteomes" id="UP000826014"/>
    </source>
</evidence>
<dbReference type="Pfam" id="PF05150">
    <property type="entry name" value="Legionella_OMP"/>
    <property type="match status" value="1"/>
</dbReference>
<dbReference type="EMBL" id="CP075587">
    <property type="protein sequence ID" value="QYF48414.1"/>
    <property type="molecule type" value="Genomic_DNA"/>
</dbReference>
<gene>
    <name evidence="1" type="ORF">RHABOEDO_000570</name>
</gene>
<evidence type="ECO:0000313" key="1">
    <source>
        <dbReference type="EMBL" id="QYF48414.1"/>
    </source>
</evidence>
<protein>
    <submittedName>
        <fullName evidence="1">Legionella pneumophila major outer membrane protein</fullName>
    </submittedName>
</protein>
<proteinExistence type="predicted"/>
<organism evidence="1 2">
    <name type="scientific">Candidatus Rhabdochlamydia oedothoracis</name>
    <dbReference type="NCBI Taxonomy" id="2720720"/>
    <lineage>
        <taxon>Bacteria</taxon>
        <taxon>Pseudomonadati</taxon>
        <taxon>Chlamydiota</taxon>
        <taxon>Chlamydiia</taxon>
        <taxon>Parachlamydiales</taxon>
        <taxon>Candidatus Rhabdochlamydiaceae</taxon>
        <taxon>Candidatus Rhabdochlamydia</taxon>
    </lineage>
</organism>
<name>A0ABX8V5B1_9BACT</name>
<dbReference type="Proteomes" id="UP000826014">
    <property type="component" value="Chromosome"/>
</dbReference>
<dbReference type="InterPro" id="IPR007825">
    <property type="entry name" value="Major_OMP_Legionella"/>
</dbReference>
<sequence>MKYHTNSIFGLGLSVVALVYLLGCKTHESSFSVSDFLNKWDNKGLSLFNKKAPQDVFLCAEPSSFRKKPSHKGPIYTDFCEPACCDKKKVKSFDHCIDVTSSARGCIKTTGPYLEAAYLYWRSSIEDLSVTSNIQQKGPLQIKETIKQIDYKYESGFKLGLGYNLSYDYWDIFANWTRLHTQPHSSWSATSQTLNASLLAPFAGSGIVGSNSVNSRWSLHFDTVDLELGRRLFLGRNLAIRPYAGLKGAWVTSRLNTSYLGVNNSFFNSANVSLKNRNQGIGLRFGAQGRWDLGYSNFAILANIAGSVLWNNIKTTNNTDEFLSNGSLALGGGSKHARYHTLKPLVECFIGLDWGSCFCKQYYLGVSAGYEMQFWWDYNTFFVASRNTTMYGLKLHGLTATITIDF</sequence>
<keyword evidence="2" id="KW-1185">Reference proteome</keyword>
<accession>A0ABX8V5B1</accession>
<dbReference type="RefSeq" id="WP_215216752.1">
    <property type="nucleotide sequence ID" value="NZ_CP075587.1"/>
</dbReference>